<reference evidence="1" key="1">
    <citation type="submission" date="2020-04" db="EMBL/GenBank/DDBJ databases">
        <authorList>
            <person name="Chiriac C."/>
            <person name="Salcher M."/>
            <person name="Ghai R."/>
            <person name="Kavagutti S V."/>
        </authorList>
    </citation>
    <scope>NUCLEOTIDE SEQUENCE</scope>
</reference>
<protein>
    <submittedName>
        <fullName evidence="1">Uncharacterized protein</fullName>
    </submittedName>
</protein>
<proteinExistence type="predicted"/>
<organism evidence="1">
    <name type="scientific">uncultured Caudovirales phage</name>
    <dbReference type="NCBI Taxonomy" id="2100421"/>
    <lineage>
        <taxon>Viruses</taxon>
        <taxon>Duplodnaviria</taxon>
        <taxon>Heunggongvirae</taxon>
        <taxon>Uroviricota</taxon>
        <taxon>Caudoviricetes</taxon>
        <taxon>Peduoviridae</taxon>
        <taxon>Maltschvirus</taxon>
        <taxon>Maltschvirus maltsch</taxon>
    </lineage>
</organism>
<evidence type="ECO:0000313" key="1">
    <source>
        <dbReference type="EMBL" id="CAB4147004.1"/>
    </source>
</evidence>
<sequence>MSNTKAVAIKGELFWSKWMNTFNTKFNELNTKYECTIGNISDNDAAALTGLGIKIKNKPEMGNYIVGKSQYLFTPFDTKGEAVPIEDIGNGTKVAAIVSSYSHRMSDKHGNAPSIAKLTVTEVKTYVPVVEDSLMDDVL</sequence>
<dbReference type="EMBL" id="LR796486">
    <property type="protein sequence ID" value="CAB4147004.1"/>
    <property type="molecule type" value="Genomic_DNA"/>
</dbReference>
<name>A0A6J5MJU4_9CAUD</name>
<gene>
    <name evidence="1" type="ORF">UFOVP507_6</name>
</gene>
<accession>A0A6J5MJU4</accession>